<keyword evidence="2" id="KW-0418">Kinase</keyword>
<reference evidence="1" key="1">
    <citation type="submission" date="2024-06" db="UniProtKB">
        <authorList>
            <consortium name="RefSeq"/>
        </authorList>
    </citation>
    <scope>NUCLEOTIDE SEQUENCE [LARGE SCALE GENOMIC DNA]</scope>
</reference>
<dbReference type="PANTHER" id="PTHR14526">
    <property type="entry name" value="AURORA KINASE A AND NINEIN-INTERACTING PROTEIN"/>
    <property type="match status" value="1"/>
</dbReference>
<dbReference type="OrthoDB" id="9946974at2759"/>
<gene>
    <name evidence="2" type="primary">AUNIP</name>
</gene>
<dbReference type="InterPro" id="IPR029286">
    <property type="entry name" value="AUNIP"/>
</dbReference>
<keyword evidence="1" id="KW-1185">Reference proteome</keyword>
<accession>A0A6P7ZIQ6</accession>
<reference evidence="2" key="2">
    <citation type="submission" date="2025-08" db="UniProtKB">
        <authorList>
            <consortium name="RefSeq"/>
        </authorList>
    </citation>
    <scope>IDENTIFICATION</scope>
</reference>
<evidence type="ECO:0000313" key="1">
    <source>
        <dbReference type="Proteomes" id="UP000515156"/>
    </source>
</evidence>
<keyword evidence="2" id="KW-0808">Transferase</keyword>
<dbReference type="GO" id="GO:0007051">
    <property type="term" value="P:spindle organization"/>
    <property type="evidence" value="ECO:0007669"/>
    <property type="project" value="TreeGrafter"/>
</dbReference>
<sequence>MDRGQAESCGVWLDTARLKKPKRQTLLFGPTSKLLSPFLGRNVSWHSAREFTQTKTIRPCNKQTTISSFFIPKPAGKENKRERAQVAQSSPAITWKSNKRKADVSWKEPCHKRSSTELFQGIAEGDEPCFRSETPKRQEWDYNPTSQSQEVQQVDFNLASTWKEIQLQDHTLLTSPHKLTEQNMFLKSNYEVSNAAEYQPCARQDENGDSGSQLDFTQDSEGHHVIAHRSKHDSVSLSEFISNRKMTTVEISSPTLRDQWDLENSDPTEVERSFSPTGKQRSAWKVESLKCQEKVSRFPWKRESPAKATFGIKSMSLEEEEEQIVSESQLFTQDSQGHTVISHHYLHSSPRKKVLALHDRTNQLQSNEGITIKALPSKDCCRIFSCCTTDALANSQDLDLQSHYSLFFTQDSEGNTVIKHV</sequence>
<dbReference type="FunCoup" id="A0A6P7ZIQ6">
    <property type="interactions" value="205"/>
</dbReference>
<proteinExistence type="predicted"/>
<dbReference type="GO" id="GO:0016301">
    <property type="term" value="F:kinase activity"/>
    <property type="evidence" value="ECO:0007669"/>
    <property type="project" value="UniProtKB-KW"/>
</dbReference>
<organism evidence="1 2">
    <name type="scientific">Microcaecilia unicolor</name>
    <dbReference type="NCBI Taxonomy" id="1415580"/>
    <lineage>
        <taxon>Eukaryota</taxon>
        <taxon>Metazoa</taxon>
        <taxon>Chordata</taxon>
        <taxon>Craniata</taxon>
        <taxon>Vertebrata</taxon>
        <taxon>Euteleostomi</taxon>
        <taxon>Amphibia</taxon>
        <taxon>Gymnophiona</taxon>
        <taxon>Siphonopidae</taxon>
        <taxon>Microcaecilia</taxon>
    </lineage>
</organism>
<dbReference type="GO" id="GO:0000922">
    <property type="term" value="C:spindle pole"/>
    <property type="evidence" value="ECO:0007669"/>
    <property type="project" value="TreeGrafter"/>
</dbReference>
<dbReference type="RefSeq" id="XP_030074940.1">
    <property type="nucleotide sequence ID" value="XM_030219080.1"/>
</dbReference>
<dbReference type="AlphaFoldDB" id="A0A6P7ZIQ6"/>
<name>A0A6P7ZIQ6_9AMPH</name>
<evidence type="ECO:0000313" key="2">
    <source>
        <dbReference type="RefSeq" id="XP_030074940.1"/>
    </source>
</evidence>
<dbReference type="GeneID" id="115480414"/>
<dbReference type="Proteomes" id="UP000515156">
    <property type="component" value="Chromosome 11"/>
</dbReference>
<dbReference type="CTD" id="79000"/>
<protein>
    <submittedName>
        <fullName evidence="2">Aurora kinase A and ninein-interacting protein</fullName>
    </submittedName>
</protein>
<dbReference type="GO" id="GO:0005813">
    <property type="term" value="C:centrosome"/>
    <property type="evidence" value="ECO:0007669"/>
    <property type="project" value="TreeGrafter"/>
</dbReference>
<dbReference type="PANTHER" id="PTHR14526:SF2">
    <property type="entry name" value="AURORA KINASE A AND NINEIN-INTERACTING PROTEIN"/>
    <property type="match status" value="1"/>
</dbReference>
<dbReference type="KEGG" id="muo:115480414"/>
<dbReference type="InParanoid" id="A0A6P7ZIQ6"/>